<evidence type="ECO:0000313" key="4">
    <source>
        <dbReference type="WBParaSite" id="DME_0000303601-mRNA-1"/>
    </source>
</evidence>
<dbReference type="SUPFAM" id="SSF50978">
    <property type="entry name" value="WD40 repeat-like"/>
    <property type="match status" value="1"/>
</dbReference>
<dbReference type="InterPro" id="IPR048382">
    <property type="entry name" value="BCAS3_WD40"/>
</dbReference>
<accession>A0A0N4U7R3</accession>
<keyword evidence="1" id="KW-1133">Transmembrane helix</keyword>
<dbReference type="GO" id="GO:0005737">
    <property type="term" value="C:cytoplasm"/>
    <property type="evidence" value="ECO:0007669"/>
    <property type="project" value="TreeGrafter"/>
</dbReference>
<dbReference type="AlphaFoldDB" id="A0A0N4U7R3"/>
<dbReference type="PANTHER" id="PTHR13268:SF0">
    <property type="entry name" value="BCAS3 MICROTUBULE ASSOCIATED CELL MIGRATION FACTOR"/>
    <property type="match status" value="1"/>
</dbReference>
<keyword evidence="1" id="KW-0812">Transmembrane</keyword>
<evidence type="ECO:0000256" key="1">
    <source>
        <dbReference type="SAM" id="Phobius"/>
    </source>
</evidence>
<dbReference type="WBParaSite" id="DME_0000303601-mRNA-1">
    <property type="protein sequence ID" value="DME_0000303601-mRNA-1"/>
    <property type="gene ID" value="DME_0000303601"/>
</dbReference>
<dbReference type="InterPro" id="IPR045142">
    <property type="entry name" value="BCAS3-like"/>
</dbReference>
<feature type="domain" description="BCAS3 WD40" evidence="2">
    <location>
        <begin position="74"/>
        <end position="175"/>
    </location>
</feature>
<name>A0A0N4U7R3_DRAME</name>
<feature type="transmembrane region" description="Helical" evidence="1">
    <location>
        <begin position="185"/>
        <end position="205"/>
    </location>
</feature>
<feature type="transmembrane region" description="Helical" evidence="1">
    <location>
        <begin position="233"/>
        <end position="255"/>
    </location>
</feature>
<dbReference type="GO" id="GO:0006914">
    <property type="term" value="P:autophagy"/>
    <property type="evidence" value="ECO:0007669"/>
    <property type="project" value="InterPro"/>
</dbReference>
<reference evidence="4" key="1">
    <citation type="submission" date="2017-02" db="UniProtKB">
        <authorList>
            <consortium name="WormBaseParasite"/>
        </authorList>
    </citation>
    <scope>IDENTIFICATION</scope>
</reference>
<dbReference type="InterPro" id="IPR036322">
    <property type="entry name" value="WD40_repeat_dom_sf"/>
</dbReference>
<dbReference type="PANTHER" id="PTHR13268">
    <property type="entry name" value="BREAST CARCINOMA AMPLIFIED SEQUENCE 3"/>
    <property type="match status" value="1"/>
</dbReference>
<dbReference type="GO" id="GO:0042594">
    <property type="term" value="P:response to starvation"/>
    <property type="evidence" value="ECO:0007669"/>
    <property type="project" value="TreeGrafter"/>
</dbReference>
<protein>
    <submittedName>
        <fullName evidence="4">BCAS3 domain-containing protein</fullName>
    </submittedName>
</protein>
<evidence type="ECO:0000313" key="3">
    <source>
        <dbReference type="Proteomes" id="UP000038040"/>
    </source>
</evidence>
<proteinExistence type="predicted"/>
<organism evidence="3 4">
    <name type="scientific">Dracunculus medinensis</name>
    <name type="common">Guinea worm</name>
    <dbReference type="NCBI Taxonomy" id="318479"/>
    <lineage>
        <taxon>Eukaryota</taxon>
        <taxon>Metazoa</taxon>
        <taxon>Ecdysozoa</taxon>
        <taxon>Nematoda</taxon>
        <taxon>Chromadorea</taxon>
        <taxon>Rhabditida</taxon>
        <taxon>Spirurina</taxon>
        <taxon>Dracunculoidea</taxon>
        <taxon>Dracunculidae</taxon>
        <taxon>Dracunculus</taxon>
    </lineage>
</organism>
<keyword evidence="1" id="KW-0472">Membrane</keyword>
<evidence type="ECO:0000259" key="2">
    <source>
        <dbReference type="Pfam" id="PF21034"/>
    </source>
</evidence>
<dbReference type="Proteomes" id="UP000038040">
    <property type="component" value="Unplaced"/>
</dbReference>
<sequence>LVVAFAKYIKICDMMTLHEQYGLYNCQIRDGIPVPFAVSDILIAYATSSVISDFDYHIHISLMNSSSICFLKLDGSFVLAHFVAHTEAVSFIAFANGGRLLLTADLNCYGFSTFLLHSFAVRHLYTLQRGTTPAKTLHCAFSLDNRWVAVTTNHGTTHIFAICPNGGQATLRTHHRFSKRRSSKYLNFVYYPFILLFAMTFIYFYCREHPSLSQIPLVRAVKNPRIGPFPKPLSLYATCKLGVSFFLYRLFFLYFELL</sequence>
<dbReference type="Pfam" id="PF21034">
    <property type="entry name" value="BCAS3_WD40"/>
    <property type="match status" value="1"/>
</dbReference>
<dbReference type="InterPro" id="IPR015943">
    <property type="entry name" value="WD40/YVTN_repeat-like_dom_sf"/>
</dbReference>
<dbReference type="Gene3D" id="2.130.10.10">
    <property type="entry name" value="YVTN repeat-like/Quinoprotein amine dehydrogenase"/>
    <property type="match status" value="1"/>
</dbReference>